<dbReference type="AlphaFoldDB" id="A0A7W9SQI6"/>
<evidence type="ECO:0008006" key="3">
    <source>
        <dbReference type="Google" id="ProtNLM"/>
    </source>
</evidence>
<gene>
    <name evidence="1" type="ORF">HNQ39_002766</name>
</gene>
<dbReference type="RefSeq" id="WP_184196919.1">
    <property type="nucleotide sequence ID" value="NZ_JACHGW010000002.1"/>
</dbReference>
<dbReference type="Gene3D" id="3.40.50.2000">
    <property type="entry name" value="Glycogen Phosphorylase B"/>
    <property type="match status" value="1"/>
</dbReference>
<dbReference type="Proteomes" id="UP000520814">
    <property type="component" value="Unassembled WGS sequence"/>
</dbReference>
<dbReference type="InterPro" id="IPR007391">
    <property type="entry name" value="Vancomycin_resist_VanW"/>
</dbReference>
<reference evidence="1 2" key="1">
    <citation type="submission" date="2020-08" db="EMBL/GenBank/DDBJ databases">
        <title>Genomic Encyclopedia of Type Strains, Phase IV (KMG-IV): sequencing the most valuable type-strain genomes for metagenomic binning, comparative biology and taxonomic classification.</title>
        <authorList>
            <person name="Goeker M."/>
        </authorList>
    </citation>
    <scope>NUCLEOTIDE SEQUENCE [LARGE SCALE GENOMIC DNA]</scope>
    <source>
        <strain evidence="1 2">DSM 23562</strain>
    </source>
</reference>
<proteinExistence type="predicted"/>
<dbReference type="EMBL" id="JACHGW010000002">
    <property type="protein sequence ID" value="MBB6050975.1"/>
    <property type="molecule type" value="Genomic_DNA"/>
</dbReference>
<evidence type="ECO:0000313" key="1">
    <source>
        <dbReference type="EMBL" id="MBB6050975.1"/>
    </source>
</evidence>
<protein>
    <recommendedName>
        <fullName evidence="3">Vanw family protein</fullName>
    </recommendedName>
</protein>
<dbReference type="Pfam" id="PF04294">
    <property type="entry name" value="VanW"/>
    <property type="match status" value="1"/>
</dbReference>
<keyword evidence="2" id="KW-1185">Reference proteome</keyword>
<dbReference type="PANTHER" id="PTHR35788">
    <property type="entry name" value="EXPORTED PROTEIN-RELATED"/>
    <property type="match status" value="1"/>
</dbReference>
<dbReference type="SUPFAM" id="SSF53756">
    <property type="entry name" value="UDP-Glycosyltransferase/glycogen phosphorylase"/>
    <property type="match status" value="1"/>
</dbReference>
<dbReference type="InterPro" id="IPR052913">
    <property type="entry name" value="Glycopeptide_resist_protein"/>
</dbReference>
<comment type="caution">
    <text evidence="1">The sequence shown here is derived from an EMBL/GenBank/DDBJ whole genome shotgun (WGS) entry which is preliminary data.</text>
</comment>
<organism evidence="1 2">
    <name type="scientific">Armatimonas rosea</name>
    <dbReference type="NCBI Taxonomy" id="685828"/>
    <lineage>
        <taxon>Bacteria</taxon>
        <taxon>Bacillati</taxon>
        <taxon>Armatimonadota</taxon>
        <taxon>Armatimonadia</taxon>
        <taxon>Armatimonadales</taxon>
        <taxon>Armatimonadaceae</taxon>
        <taxon>Armatimonas</taxon>
    </lineage>
</organism>
<dbReference type="PANTHER" id="PTHR35788:SF1">
    <property type="entry name" value="EXPORTED PROTEIN"/>
    <property type="match status" value="1"/>
</dbReference>
<name>A0A7W9SQI6_ARMRO</name>
<sequence length="582" mass="63038">MAQSPQPPLLRRHSHAASALFRLKAGGLQLKRALQDLKTPARRHSKTEQALPLLLAESQTPLWTSLVLSERRLQLGKAQNLRLAARALDGVVVPAGAVFSFWHQLGRATTRRGFVAGRELREGCLVPSVGGGLCQLSNALYALALTTHCEILERHAHSQIVPGSAAALGQDATVFWNYLDLRFSPTVPLRIEARLTEETLMVRLWSDQRPRADAPRTFQRIELLTPTPRGCDSCGMGDCDLHSTPAAEAARTAADEKVAFVLEECWPELAHWVAATKRRDDVLLLPLTRGRYAWETAGFSAVHTAALQTLLRALEARKKLSPPQRRAAQLAGAAALAEALGRQLPYDTTHLVVSQSLLPALWQGGWLGGRTFDVLLTRAPLAVLHHNLDAALARRPEARLLGDFRAPEALVEAERAALAAARQVITPHAALAALFPERAQKLPWNLPTVAAPWQPSTRRVIAFAGPTAARKGTYAVRDAARALQLTVRLRGSALEGADFWAGVHTEHAETLATWLEGARCVVQPAVAEDAPRPLLYALAAGAPVLASAACGLGELNPTPSIPPDSTEELQKRLEVYLASPES</sequence>
<accession>A0A7W9SQI6</accession>
<evidence type="ECO:0000313" key="2">
    <source>
        <dbReference type="Proteomes" id="UP000520814"/>
    </source>
</evidence>